<comment type="catalytic activity">
    <reaction evidence="1 7">
        <text>a 1,2-diacyl-sn-glycero-3-phosphocholine + H2O = a 1,2-diacyl-sn-glycero-3-phosphate + choline + H(+)</text>
        <dbReference type="Rhea" id="RHEA:14445"/>
        <dbReference type="ChEBI" id="CHEBI:15354"/>
        <dbReference type="ChEBI" id="CHEBI:15377"/>
        <dbReference type="ChEBI" id="CHEBI:15378"/>
        <dbReference type="ChEBI" id="CHEBI:57643"/>
        <dbReference type="ChEBI" id="CHEBI:58608"/>
        <dbReference type="EC" id="3.1.4.4"/>
    </reaction>
</comment>
<feature type="compositionally biased region" description="Polar residues" evidence="8">
    <location>
        <begin position="217"/>
        <end position="230"/>
    </location>
</feature>
<evidence type="ECO:0000256" key="6">
    <source>
        <dbReference type="ARBA" id="ARBA00023098"/>
    </source>
</evidence>
<name>A0A1X2HEX5_SYNRA</name>
<keyword evidence="12" id="KW-1185">Reference proteome</keyword>
<dbReference type="InterPro" id="IPR001736">
    <property type="entry name" value="PLipase_D/transphosphatidylase"/>
</dbReference>
<dbReference type="Pfam" id="PF00614">
    <property type="entry name" value="PLDc"/>
    <property type="match status" value="1"/>
</dbReference>
<feature type="compositionally biased region" description="Gly residues" evidence="8">
    <location>
        <begin position="101"/>
        <end position="113"/>
    </location>
</feature>
<comment type="similarity">
    <text evidence="2 7">Belongs to the phospholipase D family.</text>
</comment>
<dbReference type="SUPFAM" id="SSF50729">
    <property type="entry name" value="PH domain-like"/>
    <property type="match status" value="1"/>
</dbReference>
<evidence type="ECO:0000256" key="3">
    <source>
        <dbReference type="ARBA" id="ARBA00022737"/>
    </source>
</evidence>
<feature type="region of interest" description="Disordered" evidence="8">
    <location>
        <begin position="249"/>
        <end position="274"/>
    </location>
</feature>
<dbReference type="GO" id="GO:0035556">
    <property type="term" value="P:intracellular signal transduction"/>
    <property type="evidence" value="ECO:0007669"/>
    <property type="project" value="InterPro"/>
</dbReference>
<dbReference type="InterPro" id="IPR036871">
    <property type="entry name" value="PX_dom_sf"/>
</dbReference>
<dbReference type="SUPFAM" id="SSF56024">
    <property type="entry name" value="Phospholipase D/nuclease"/>
    <property type="match status" value="2"/>
</dbReference>
<dbReference type="STRING" id="13706.A0A1X2HEX5"/>
<feature type="compositionally biased region" description="Low complexity" evidence="8">
    <location>
        <begin position="157"/>
        <end position="166"/>
    </location>
</feature>
<feature type="region of interest" description="Disordered" evidence="8">
    <location>
        <begin position="16"/>
        <end position="65"/>
    </location>
</feature>
<feature type="domain" description="PLD phosphodiesterase" evidence="9">
    <location>
        <begin position="668"/>
        <end position="695"/>
    </location>
</feature>
<evidence type="ECO:0000256" key="5">
    <source>
        <dbReference type="ARBA" id="ARBA00022963"/>
    </source>
</evidence>
<evidence type="ECO:0000256" key="8">
    <source>
        <dbReference type="SAM" id="MobiDB-lite"/>
    </source>
</evidence>
<dbReference type="GO" id="GO:0006654">
    <property type="term" value="P:phosphatidic acid biosynthetic process"/>
    <property type="evidence" value="ECO:0007669"/>
    <property type="project" value="InterPro"/>
</dbReference>
<dbReference type="OMA" id="SPFWAHH"/>
<dbReference type="SMART" id="SM00155">
    <property type="entry name" value="PLDc"/>
    <property type="match status" value="2"/>
</dbReference>
<dbReference type="PIRSF" id="PIRSF009376">
    <property type="entry name" value="Phospholipase_D_euk"/>
    <property type="match status" value="1"/>
</dbReference>
<dbReference type="SMART" id="SM00233">
    <property type="entry name" value="PH"/>
    <property type="match status" value="1"/>
</dbReference>
<dbReference type="SUPFAM" id="SSF64268">
    <property type="entry name" value="PX domain"/>
    <property type="match status" value="1"/>
</dbReference>
<dbReference type="InterPro" id="IPR025202">
    <property type="entry name" value="PLD-like_dom"/>
</dbReference>
<evidence type="ECO:0000259" key="9">
    <source>
        <dbReference type="PROSITE" id="PS50035"/>
    </source>
</evidence>
<comment type="caution">
    <text evidence="11">The sequence shown here is derived from an EMBL/GenBank/DDBJ whole genome shotgun (WGS) entry which is preliminary data.</text>
</comment>
<dbReference type="Pfam" id="PF13091">
    <property type="entry name" value="PLDc_2"/>
    <property type="match status" value="1"/>
</dbReference>
<evidence type="ECO:0000313" key="11">
    <source>
        <dbReference type="EMBL" id="ORY97460.1"/>
    </source>
</evidence>
<evidence type="ECO:0000256" key="4">
    <source>
        <dbReference type="ARBA" id="ARBA00022801"/>
    </source>
</evidence>
<dbReference type="PROSITE" id="PS50195">
    <property type="entry name" value="PX"/>
    <property type="match status" value="1"/>
</dbReference>
<keyword evidence="6" id="KW-0443">Lipid metabolism</keyword>
<feature type="region of interest" description="Disordered" evidence="8">
    <location>
        <begin position="184"/>
        <end position="232"/>
    </location>
</feature>
<dbReference type="Proteomes" id="UP000242180">
    <property type="component" value="Unassembled WGS sequence"/>
</dbReference>
<evidence type="ECO:0000256" key="2">
    <source>
        <dbReference type="ARBA" id="ARBA00008664"/>
    </source>
</evidence>
<dbReference type="InterPro" id="IPR015679">
    <property type="entry name" value="PLipase_D_fam"/>
</dbReference>
<proteinExistence type="inferred from homology"/>
<organism evidence="11 12">
    <name type="scientific">Syncephalastrum racemosum</name>
    <name type="common">Filamentous fungus</name>
    <dbReference type="NCBI Taxonomy" id="13706"/>
    <lineage>
        <taxon>Eukaryota</taxon>
        <taxon>Fungi</taxon>
        <taxon>Fungi incertae sedis</taxon>
        <taxon>Mucoromycota</taxon>
        <taxon>Mucoromycotina</taxon>
        <taxon>Mucoromycetes</taxon>
        <taxon>Mucorales</taxon>
        <taxon>Syncephalastraceae</taxon>
        <taxon>Syncephalastrum</taxon>
    </lineage>
</organism>
<dbReference type="InterPro" id="IPR016555">
    <property type="entry name" value="PLipase_D_euk"/>
</dbReference>
<accession>A0A1X2HEX5</accession>
<dbReference type="InterPro" id="IPR001849">
    <property type="entry name" value="PH_domain"/>
</dbReference>
<dbReference type="GO" id="GO:0004630">
    <property type="term" value="F:phospholipase D activity"/>
    <property type="evidence" value="ECO:0007669"/>
    <property type="project" value="UniProtKB-UniRule"/>
</dbReference>
<dbReference type="GO" id="GO:0035091">
    <property type="term" value="F:phosphatidylinositol binding"/>
    <property type="evidence" value="ECO:0007669"/>
    <property type="project" value="InterPro"/>
</dbReference>
<dbReference type="PANTHER" id="PTHR18896:SF76">
    <property type="entry name" value="PHOSPHOLIPASE"/>
    <property type="match status" value="1"/>
</dbReference>
<feature type="domain" description="PX" evidence="10">
    <location>
        <begin position="294"/>
        <end position="428"/>
    </location>
</feature>
<dbReference type="CDD" id="cd09141">
    <property type="entry name" value="PLDc_vPLD1_2_yPLD_like_2"/>
    <property type="match status" value="1"/>
</dbReference>
<protein>
    <recommendedName>
        <fullName evidence="7">Phospholipase</fullName>
        <ecNumber evidence="7">3.1.4.4</ecNumber>
    </recommendedName>
</protein>
<dbReference type="EMBL" id="MCGN01000004">
    <property type="protein sequence ID" value="ORY97460.1"/>
    <property type="molecule type" value="Genomic_DNA"/>
</dbReference>
<dbReference type="PANTHER" id="PTHR18896">
    <property type="entry name" value="PHOSPHOLIPASE D"/>
    <property type="match status" value="1"/>
</dbReference>
<feature type="compositionally biased region" description="Low complexity" evidence="8">
    <location>
        <begin position="964"/>
        <end position="976"/>
    </location>
</feature>
<keyword evidence="4 7" id="KW-0378">Hydrolase</keyword>
<dbReference type="Gene3D" id="3.30.1520.10">
    <property type="entry name" value="Phox-like domain"/>
    <property type="match status" value="1"/>
</dbReference>
<feature type="domain" description="PLD phosphodiesterase" evidence="9">
    <location>
        <begin position="1066"/>
        <end position="1093"/>
    </location>
</feature>
<dbReference type="EC" id="3.1.4.4" evidence="7"/>
<gene>
    <name evidence="11" type="ORF">BCR43DRAFT_489806</name>
</gene>
<evidence type="ECO:0000256" key="7">
    <source>
        <dbReference type="PIRNR" id="PIRNR009376"/>
    </source>
</evidence>
<feature type="region of interest" description="Disordered" evidence="8">
    <location>
        <begin position="78"/>
        <end position="125"/>
    </location>
</feature>
<dbReference type="SMART" id="SM00312">
    <property type="entry name" value="PX"/>
    <property type="match status" value="1"/>
</dbReference>
<evidence type="ECO:0000259" key="10">
    <source>
        <dbReference type="PROSITE" id="PS50195"/>
    </source>
</evidence>
<feature type="compositionally biased region" description="Polar residues" evidence="8">
    <location>
        <begin position="982"/>
        <end position="1002"/>
    </location>
</feature>
<evidence type="ECO:0000313" key="12">
    <source>
        <dbReference type="Proteomes" id="UP000242180"/>
    </source>
</evidence>
<dbReference type="InParanoid" id="A0A1X2HEX5"/>
<keyword evidence="5 7" id="KW-0442">Lipid degradation</keyword>
<dbReference type="Gene3D" id="3.30.870.10">
    <property type="entry name" value="Endonuclease Chain A"/>
    <property type="match status" value="3"/>
</dbReference>
<dbReference type="OrthoDB" id="14911at2759"/>
<feature type="region of interest" description="Disordered" evidence="8">
    <location>
        <begin position="958"/>
        <end position="1002"/>
    </location>
</feature>
<feature type="compositionally biased region" description="Low complexity" evidence="8">
    <location>
        <begin position="47"/>
        <end position="56"/>
    </location>
</feature>
<dbReference type="GO" id="GO:0009395">
    <property type="term" value="P:phospholipid catabolic process"/>
    <property type="evidence" value="ECO:0007669"/>
    <property type="project" value="TreeGrafter"/>
</dbReference>
<reference evidence="11 12" key="1">
    <citation type="submission" date="2016-07" db="EMBL/GenBank/DDBJ databases">
        <title>Pervasive Adenine N6-methylation of Active Genes in Fungi.</title>
        <authorList>
            <consortium name="DOE Joint Genome Institute"/>
            <person name="Mondo S.J."/>
            <person name="Dannebaum R.O."/>
            <person name="Kuo R.C."/>
            <person name="Labutti K."/>
            <person name="Haridas S."/>
            <person name="Kuo A."/>
            <person name="Salamov A."/>
            <person name="Ahrendt S.R."/>
            <person name="Lipzen A."/>
            <person name="Sullivan W."/>
            <person name="Andreopoulos W.B."/>
            <person name="Clum A."/>
            <person name="Lindquist E."/>
            <person name="Daum C."/>
            <person name="Ramamoorthy G.K."/>
            <person name="Gryganskyi A."/>
            <person name="Culley D."/>
            <person name="Magnuson J.K."/>
            <person name="James T.Y."/>
            <person name="O'Malley M.A."/>
            <person name="Stajich J.E."/>
            <person name="Spatafora J.W."/>
            <person name="Visel A."/>
            <person name="Grigoriev I.V."/>
        </authorList>
    </citation>
    <scope>NUCLEOTIDE SEQUENCE [LARGE SCALE GENOMIC DNA]</scope>
    <source>
        <strain evidence="11 12">NRRL 2496</strain>
    </source>
</reference>
<dbReference type="CDD" id="cd00138">
    <property type="entry name" value="PLDc_SF"/>
    <property type="match status" value="1"/>
</dbReference>
<keyword evidence="3" id="KW-0677">Repeat</keyword>
<feature type="region of interest" description="Disordered" evidence="8">
    <location>
        <begin position="153"/>
        <end position="172"/>
    </location>
</feature>
<evidence type="ECO:0000256" key="1">
    <source>
        <dbReference type="ARBA" id="ARBA00000798"/>
    </source>
</evidence>
<dbReference type="PROSITE" id="PS50035">
    <property type="entry name" value="PLD"/>
    <property type="match status" value="2"/>
</dbReference>
<dbReference type="AlphaFoldDB" id="A0A1X2HEX5"/>
<sequence length="1259" mass="143647">MSNPIAGTVEYLNNTRNLHNGADHGLHDGMPSHTKGHRTSKLDTDSDGASFSSSSYEDAEDDREDSMWQSFMRRMSMTIQPLRDGDSRETASQNGSTSGRTGVGLTGGGGGGDSNMDHSNSINDKDCLPSIEEIAKESARAARMAELKTNYFEHPFGSSDSSGPSSQEDELAPWEQPPMQIEKMQSPQHTVPDFAPGRGGNENDMDDDAVPAPAASLQDQPFSGMDGQNSDEARAHTNRHQYHQYHHHFHRDKQNPPGTILTAPSPHNKQSSPSQLVHMPTVLHTTDENQRTLPIRLDDLLVSITDSKTVNKLYVFRIELHYGEIRWVIKRNIIEFYNLHLNLKIKARLHGHPAHLPSFPSQLTHMTNAALASMRITREEDEKDEIKQLMMQKRREALEHYLQELIRSYNFYAAEELLEFLELSAISIVKDMGWKGKEGYLEHKVTSVSPSFRRFFRRSTWVREWVILRDSYIAFCKDVHSYQITDVILFDKHFKIKTRESPFPPYHMTHLVLSNSMRKIDFKLPSARYTEEWRDSLSKVKKDSAWLESNRYGSFAPIRERAKCKWFVDGHDYFEAVGEAILCAKSTIFIEDWWLSPQLYLKRPPHGNSEYRLDRLLKRKAAEGVIIYVVVYKNAMVLPINSQHTKHWLQNVHPNIIVLRHANITTAPLWAHHEKILVIDHRLAFVGGLDLCFGRYDTHDHELTDYAVSDESGYEIFPGQDYSNPRIKDFTKVSHFQKETISKRAIPRMPWHDIHTAVVGPPARDIARHFIQRWNFIKSTTRFRDKPEIPYLMPKGEHVAARDEKKFRGTCRAQVVRSSAEWSLGIEKECSIYSAYVECITRAQHFIYIENQFFVTATHADEKLVKNQIGQAIVDRIKRAHREKKKFRVIVVIPSAPGFEGDFANQGSRSMALRSVAHYQYLSISRGGYSVLEKLQQANIPAEEYIGFYSLRNWGQIKSQPRQSGTTTTSPRASATSKEDSFYNTPPDSAATTLVGSTNSSSDMLQKRLEAAGLVRSGSKKRNRARTMMMNNNGSSRAGAAASIEAPLPRSRSGDYNDGRMDYVTEQVYIHSKLMIVDDKTVICGSANLNDRSQLGNRDSEIALVIEDTDLVPSQMDGKPYNAARFALSLRLHLFKEHLGLLNVSEAEQKQVQDPLDDKFYMDVWQKTAQSNTEIYRDVFHCVPDDTVHTFDEHRRFVPDPARVPSGHIAQPWARLKDEVHAQLERIRGHLVTFPLYYLCHESMTSTIVQEALPPIVFT</sequence>
<dbReference type="InterPro" id="IPR001683">
    <property type="entry name" value="PX_dom"/>
</dbReference>
<dbReference type="CDD" id="cd09138">
    <property type="entry name" value="PLDc_vPLD1_2_yPLD_like_1"/>
    <property type="match status" value="1"/>
</dbReference>
<dbReference type="Pfam" id="PF00787">
    <property type="entry name" value="PX"/>
    <property type="match status" value="1"/>
</dbReference>
<feature type="compositionally biased region" description="Polar residues" evidence="8">
    <location>
        <begin position="265"/>
        <end position="274"/>
    </location>
</feature>